<keyword evidence="9 13" id="KW-0234">DNA repair</keyword>
<dbReference type="GO" id="GO:0016787">
    <property type="term" value="F:hydrolase activity"/>
    <property type="evidence" value="ECO:0007669"/>
    <property type="project" value="UniProtKB-KW"/>
</dbReference>
<keyword evidence="4 13" id="KW-0227">DNA damage</keyword>
<dbReference type="GO" id="GO:0000716">
    <property type="term" value="P:transcription-coupled nucleotide-excision repair, DNA damage recognition"/>
    <property type="evidence" value="ECO:0007669"/>
    <property type="project" value="UniProtKB-UniRule"/>
</dbReference>
<feature type="domain" description="Helicase ATP-binding" evidence="14">
    <location>
        <begin position="622"/>
        <end position="783"/>
    </location>
</feature>
<evidence type="ECO:0000256" key="6">
    <source>
        <dbReference type="ARBA" id="ARBA00022806"/>
    </source>
</evidence>
<dbReference type="SMART" id="SM00487">
    <property type="entry name" value="DEXDc"/>
    <property type="match status" value="1"/>
</dbReference>
<comment type="caution">
    <text evidence="16">The sequence shown here is derived from an EMBL/GenBank/DDBJ whole genome shotgun (WGS) entry which is preliminary data.</text>
</comment>
<dbReference type="SMART" id="SM00982">
    <property type="entry name" value="TRCF"/>
    <property type="match status" value="1"/>
</dbReference>
<dbReference type="Pfam" id="PF17757">
    <property type="entry name" value="UvrB_inter"/>
    <property type="match status" value="1"/>
</dbReference>
<evidence type="ECO:0000256" key="10">
    <source>
        <dbReference type="ARBA" id="ARBA00061104"/>
    </source>
</evidence>
<dbReference type="InterPro" id="IPR037235">
    <property type="entry name" value="TRCF-like_C_D7"/>
</dbReference>
<evidence type="ECO:0000256" key="11">
    <source>
        <dbReference type="ARBA" id="ARBA00061399"/>
    </source>
</evidence>
<evidence type="ECO:0000256" key="8">
    <source>
        <dbReference type="ARBA" id="ARBA00023125"/>
    </source>
</evidence>
<keyword evidence="8 13" id="KW-0238">DNA-binding</keyword>
<dbReference type="SUPFAM" id="SSF141259">
    <property type="entry name" value="CarD-like"/>
    <property type="match status" value="1"/>
</dbReference>
<gene>
    <name evidence="13" type="primary">mfd</name>
    <name evidence="16" type="ORF">CFE62_004545</name>
</gene>
<evidence type="ECO:0000259" key="15">
    <source>
        <dbReference type="PROSITE" id="PS51194"/>
    </source>
</evidence>
<dbReference type="Gene3D" id="3.30.2060.10">
    <property type="entry name" value="Penicillin-binding protein 1b domain"/>
    <property type="match status" value="1"/>
</dbReference>
<dbReference type="Pfam" id="PF21132">
    <property type="entry name" value="MFD_D3"/>
    <property type="match status" value="1"/>
</dbReference>
<protein>
    <recommendedName>
        <fullName evidence="12 13">Transcription-repair-coupling factor</fullName>
        <shortName evidence="13">TRCF</shortName>
        <ecNumber evidence="13">3.6.4.-</ecNumber>
    </recommendedName>
</protein>
<comment type="function">
    <text evidence="13">Couples transcription and DNA repair by recognizing RNA polymerase (RNAP) stalled at DNA lesions. Mediates ATP-dependent release of RNAP and its truncated transcript from the DNA, and recruitment of nucleotide excision repair machinery to the damaged site.</text>
</comment>
<dbReference type="InterPro" id="IPR014001">
    <property type="entry name" value="Helicase_ATP-bd"/>
</dbReference>
<keyword evidence="7 13" id="KW-0067">ATP-binding</keyword>
<dbReference type="InterPro" id="IPR004576">
    <property type="entry name" value="Mfd"/>
</dbReference>
<dbReference type="InterPro" id="IPR001650">
    <property type="entry name" value="Helicase_C-like"/>
</dbReference>
<dbReference type="InterPro" id="IPR036101">
    <property type="entry name" value="CarD-like/TRCF_RID_sf"/>
</dbReference>
<evidence type="ECO:0000259" key="14">
    <source>
        <dbReference type="PROSITE" id="PS51192"/>
    </source>
</evidence>
<dbReference type="GO" id="GO:0003684">
    <property type="term" value="F:damaged DNA binding"/>
    <property type="evidence" value="ECO:0007669"/>
    <property type="project" value="InterPro"/>
</dbReference>
<keyword evidence="6" id="KW-0347">Helicase</keyword>
<dbReference type="GO" id="GO:0005737">
    <property type="term" value="C:cytoplasm"/>
    <property type="evidence" value="ECO:0007669"/>
    <property type="project" value="UniProtKB-SubCell"/>
</dbReference>
<dbReference type="PANTHER" id="PTHR47964">
    <property type="entry name" value="ATP-DEPENDENT DNA HELICASE HOMOLOG RECG, CHLOROPLASTIC"/>
    <property type="match status" value="1"/>
</dbReference>
<keyword evidence="5 13" id="KW-0378">Hydrolase</keyword>
<dbReference type="Gene3D" id="3.40.50.11140">
    <property type="match status" value="1"/>
</dbReference>
<evidence type="ECO:0000256" key="12">
    <source>
        <dbReference type="ARBA" id="ARBA00070128"/>
    </source>
</evidence>
<keyword evidence="2 13" id="KW-0963">Cytoplasm</keyword>
<evidence type="ECO:0000256" key="5">
    <source>
        <dbReference type="ARBA" id="ARBA00022801"/>
    </source>
</evidence>
<dbReference type="InterPro" id="IPR047112">
    <property type="entry name" value="RecG/Mfd"/>
</dbReference>
<dbReference type="FunFam" id="3.40.50.300:FF:000546">
    <property type="entry name" value="Transcription-repair-coupling factor"/>
    <property type="match status" value="1"/>
</dbReference>
<evidence type="ECO:0000256" key="13">
    <source>
        <dbReference type="HAMAP-Rule" id="MF_00969"/>
    </source>
</evidence>
<dbReference type="Gene3D" id="2.40.10.170">
    <property type="match status" value="1"/>
</dbReference>
<name>A0A370CIL4_9COXI</name>
<evidence type="ECO:0000256" key="7">
    <source>
        <dbReference type="ARBA" id="ARBA00022840"/>
    </source>
</evidence>
<dbReference type="Gene3D" id="3.40.50.300">
    <property type="entry name" value="P-loop containing nucleotide triphosphate hydrolases"/>
    <property type="match status" value="2"/>
</dbReference>
<dbReference type="EC" id="3.6.4.-" evidence="13"/>
<proteinExistence type="inferred from homology"/>
<dbReference type="NCBIfam" id="NF007966">
    <property type="entry name" value="PRK10689.1"/>
    <property type="match status" value="1"/>
</dbReference>
<dbReference type="FunFam" id="3.40.50.300:FF:000300">
    <property type="entry name" value="Transcription-repair-coupling factor"/>
    <property type="match status" value="1"/>
</dbReference>
<keyword evidence="17" id="KW-1185">Reference proteome</keyword>
<reference evidence="16 17" key="2">
    <citation type="journal article" date="2018" name="J. Invertebr. Pathol.">
        <title>'Candidatus Aquirickettsiella gammari' (Gammaproteobacteria: Legionellales: Coxiellaceae): A bacterial pathogen of the freshwater crustacean Gammarus fossarum (Malacostraca: Amphipoda).</title>
        <authorList>
            <person name="Bojko J."/>
            <person name="Dunn A.M."/>
            <person name="Stebbing P.D."/>
            <person name="van Aerle R."/>
            <person name="Bacela-Spychalska K."/>
            <person name="Bean T.P."/>
            <person name="Urrutia A."/>
            <person name="Stentiford G.D."/>
        </authorList>
    </citation>
    <scope>NUCLEOTIDE SEQUENCE [LARGE SCALE GENOMIC DNA]</scope>
    <source>
        <strain evidence="16">RA15029</strain>
    </source>
</reference>
<dbReference type="SUPFAM" id="SSF143517">
    <property type="entry name" value="TRCF domain-like"/>
    <property type="match status" value="1"/>
</dbReference>
<dbReference type="Pfam" id="PF00270">
    <property type="entry name" value="DEAD"/>
    <property type="match status" value="1"/>
</dbReference>
<keyword evidence="3 13" id="KW-0547">Nucleotide-binding</keyword>
<dbReference type="AlphaFoldDB" id="A0A370CIL4"/>
<dbReference type="InterPro" id="IPR011545">
    <property type="entry name" value="DEAD/DEAH_box_helicase_dom"/>
</dbReference>
<dbReference type="SMART" id="SM00490">
    <property type="entry name" value="HELICc"/>
    <property type="match status" value="1"/>
</dbReference>
<dbReference type="SUPFAM" id="SSF52540">
    <property type="entry name" value="P-loop containing nucleoside triphosphate hydrolases"/>
    <property type="match status" value="4"/>
</dbReference>
<comment type="similarity">
    <text evidence="11 13">In the C-terminal section; belongs to the helicase family. RecG subfamily.</text>
</comment>
<feature type="domain" description="Helicase C-terminal" evidence="15">
    <location>
        <begin position="804"/>
        <end position="958"/>
    </location>
</feature>
<evidence type="ECO:0000313" key="17">
    <source>
        <dbReference type="Proteomes" id="UP000226429"/>
    </source>
</evidence>
<dbReference type="InterPro" id="IPR005118">
    <property type="entry name" value="TRCF_C"/>
</dbReference>
<sequence length="1151" mass="130827">MSIPEFLNVSIPSKPDQRLRLGNLQQDSIALALNEIAHRHQGVILAITPDNLTANRCLAAVKFFSPELSVLSFPDWETLPYDHFSPHQDIVSQRLASLAQLRHVDRALLLVPITTLMQVLAPTSYIQSTSLLIACGEKRSIEEIRQNLQLGGYHSVSQVLTRGEFAVRGSLLDVFPMGSDLPYRIDFVDDEVDSIRYFDPETQRSIEKLEKIEFLPAREFPLSESAIHCFRQQWRENFIGNPLNCPLYEAVSQGHAPAGIEYYLPLFFPKTQLLIDYLPKATLILQVNDIHQSADFFWQEINQRYEQLKHDIERPILAPSQLYVGVNELFTKLKQFPRILLQQAPTDSSQAYPLAVKTFPNLAIEHKLEQPLARLNTFLNEFLVNRQARVLFCVESAGRREVLLDLLAKLVVKVHRCETWHEFLQSAEPLHIIVAPLEEGFYLETPPLAVITEAQLFANQVIQKRQTKTKGLDSRTIIRNLAELTEGAPVVHIDHGVGRYRGLQHLKVGDQENEFLIVEYAAGAKLYVPVSSLDLISRYSGNDSEHAPLYHLGSEQWEKEKRKAAEQVRDVAAELLDIYAHRAAKKAYAFQLPDEDYHAFSAQFPFTETPDQEQAIGHVIKDMTREQPMDRLICGDVGFGKTEVAMRAAFLAVQSNKQVAILVPTTLLAQQHYQNFSDRFAEWPVQIEMISRFRRIAEQKKIIERLQQGHIDILIGTHKLLNKELQYPNLGLLIIDEEHRFGVQQKERLKALRAEVDILSLTATPIPRTLNMALSGLRELSIIATPPARRLSIKTFVQMRNTSLIREAILRELLRGGQVYFLHNQVDSIEKTARELETLVPEARIQVAHGQLRERELERIMADFYHQRFNVLICTTIIETGIDVPTANTILIDRADKFGLAQLHQLRGRVGRSHHQAYAYLMTPPKELISADAKKRLDAFTSLEDLGAGFTLAMHDLEIRGAGEVLGEQQSGNMQRIGFSLYMELLEQTVEALKSGKEPILNQLLDRGPEIDLQISALIPESYLPDVHTRLVLYKRIAHAQDERELEALQVEMIDRFGLLPEAIKNLFQLTELKLLAQKLGIKKIVSGAQGGRIEFNEKPNINPANIIQLIQNNPSKYQLNGATGLRFMGEQLSAKSRITTLQTLLNRFLK</sequence>
<dbReference type="Pfam" id="PF00271">
    <property type="entry name" value="Helicase_C"/>
    <property type="match status" value="1"/>
</dbReference>
<dbReference type="Proteomes" id="UP000226429">
    <property type="component" value="Unassembled WGS sequence"/>
</dbReference>
<dbReference type="Pfam" id="PF02559">
    <property type="entry name" value="CarD_TRCF_RID"/>
    <property type="match status" value="1"/>
</dbReference>
<dbReference type="CDD" id="cd17991">
    <property type="entry name" value="DEXHc_TRCF"/>
    <property type="match status" value="1"/>
</dbReference>
<dbReference type="InterPro" id="IPR048635">
    <property type="entry name" value="MFD_D3"/>
</dbReference>
<dbReference type="GO" id="GO:0005524">
    <property type="term" value="F:ATP binding"/>
    <property type="evidence" value="ECO:0007669"/>
    <property type="project" value="UniProtKB-UniRule"/>
</dbReference>
<dbReference type="EMBL" id="NMOS02000011">
    <property type="protein sequence ID" value="RDH40284.1"/>
    <property type="molecule type" value="Genomic_DNA"/>
</dbReference>
<organism evidence="16 17">
    <name type="scientific">Candidatus Aquirickettsiella gammari</name>
    <dbReference type="NCBI Taxonomy" id="2016198"/>
    <lineage>
        <taxon>Bacteria</taxon>
        <taxon>Pseudomonadati</taxon>
        <taxon>Pseudomonadota</taxon>
        <taxon>Gammaproteobacteria</taxon>
        <taxon>Legionellales</taxon>
        <taxon>Coxiellaceae</taxon>
        <taxon>Candidatus Aquirickettsiella</taxon>
    </lineage>
</organism>
<evidence type="ECO:0000256" key="4">
    <source>
        <dbReference type="ARBA" id="ARBA00022763"/>
    </source>
</evidence>
<evidence type="ECO:0000256" key="2">
    <source>
        <dbReference type="ARBA" id="ARBA00022490"/>
    </source>
</evidence>
<dbReference type="PANTHER" id="PTHR47964:SF1">
    <property type="entry name" value="ATP-DEPENDENT DNA HELICASE HOMOLOG RECG, CHLOROPLASTIC"/>
    <property type="match status" value="1"/>
</dbReference>
<evidence type="ECO:0000313" key="16">
    <source>
        <dbReference type="EMBL" id="RDH40284.1"/>
    </source>
</evidence>
<dbReference type="Gene3D" id="3.40.50.11180">
    <property type="match status" value="1"/>
</dbReference>
<evidence type="ECO:0000256" key="9">
    <source>
        <dbReference type="ARBA" id="ARBA00023204"/>
    </source>
</evidence>
<dbReference type="InterPro" id="IPR027417">
    <property type="entry name" value="P-loop_NTPase"/>
</dbReference>
<dbReference type="InterPro" id="IPR041471">
    <property type="entry name" value="UvrB_inter"/>
</dbReference>
<evidence type="ECO:0000256" key="1">
    <source>
        <dbReference type="ARBA" id="ARBA00004496"/>
    </source>
</evidence>
<dbReference type="Gene3D" id="3.90.1150.50">
    <property type="entry name" value="Transcription-repair-coupling factor, D7 domain"/>
    <property type="match status" value="1"/>
</dbReference>
<dbReference type="InterPro" id="IPR003711">
    <property type="entry name" value="CarD-like/TRCF_RID"/>
</dbReference>
<comment type="subcellular location">
    <subcellularLocation>
        <location evidence="1 13">Cytoplasm</location>
    </subcellularLocation>
</comment>
<accession>A0A370CIL4</accession>
<dbReference type="SMART" id="SM01058">
    <property type="entry name" value="CarD_TRCF"/>
    <property type="match status" value="1"/>
</dbReference>
<evidence type="ECO:0000256" key="3">
    <source>
        <dbReference type="ARBA" id="ARBA00022741"/>
    </source>
</evidence>
<reference evidence="16 17" key="1">
    <citation type="journal article" date="2017" name="Int. J. Syst. Evol. Microbiol.">
        <title>Aquarickettsiella crustaci n. gen. n. sp. (Gammaproteobacteria: Legionellales: Coxiellaceae); a bacterial pathogen of the freshwater crustacean: Gammarus fossarum (Malacostraca: Amphipoda).</title>
        <authorList>
            <person name="Bojko J."/>
            <person name="Dunn A.M."/>
            <person name="Stebbing P.D."/>
            <person name="Van Aerle R."/>
            <person name="Bacela-Spychalska K."/>
            <person name="Bean T.P."/>
            <person name="Stentiford G.D."/>
        </authorList>
    </citation>
    <scope>NUCLEOTIDE SEQUENCE [LARGE SCALE GENOMIC DNA]</scope>
    <source>
        <strain evidence="16">RA15029</strain>
    </source>
</reference>
<dbReference type="PROSITE" id="PS51192">
    <property type="entry name" value="HELICASE_ATP_BIND_1"/>
    <property type="match status" value="1"/>
</dbReference>
<dbReference type="HAMAP" id="MF_00969">
    <property type="entry name" value="TRCF"/>
    <property type="match status" value="1"/>
</dbReference>
<dbReference type="NCBIfam" id="TIGR00580">
    <property type="entry name" value="mfd"/>
    <property type="match status" value="1"/>
</dbReference>
<comment type="similarity">
    <text evidence="10 13">In the N-terminal section; belongs to the UvrB family.</text>
</comment>
<dbReference type="Pfam" id="PF03461">
    <property type="entry name" value="TRCF"/>
    <property type="match status" value="1"/>
</dbReference>
<dbReference type="GO" id="GO:0006355">
    <property type="term" value="P:regulation of DNA-templated transcription"/>
    <property type="evidence" value="ECO:0007669"/>
    <property type="project" value="UniProtKB-UniRule"/>
</dbReference>
<dbReference type="GO" id="GO:0003678">
    <property type="term" value="F:DNA helicase activity"/>
    <property type="evidence" value="ECO:0007669"/>
    <property type="project" value="TreeGrafter"/>
</dbReference>
<dbReference type="PROSITE" id="PS51194">
    <property type="entry name" value="HELICASE_CTER"/>
    <property type="match status" value="1"/>
</dbReference>